<dbReference type="Pfam" id="PF06897">
    <property type="entry name" value="DUF1269"/>
    <property type="match status" value="1"/>
</dbReference>
<organism evidence="1 2">
    <name type="scientific">Leifsonia tongyongensis</name>
    <dbReference type="NCBI Taxonomy" id="1268043"/>
    <lineage>
        <taxon>Bacteria</taxon>
        <taxon>Bacillati</taxon>
        <taxon>Actinomycetota</taxon>
        <taxon>Actinomycetes</taxon>
        <taxon>Micrococcales</taxon>
        <taxon>Microbacteriaceae</taxon>
        <taxon>Leifsonia</taxon>
    </lineage>
</organism>
<proteinExistence type="predicted"/>
<keyword evidence="2" id="KW-1185">Reference proteome</keyword>
<comment type="caution">
    <text evidence="1">The sequence shown here is derived from an EMBL/GenBank/DDBJ whole genome shotgun (WGS) entry which is preliminary data.</text>
</comment>
<gene>
    <name evidence="1" type="ORF">G3T36_12745</name>
</gene>
<dbReference type="RefSeq" id="WP_163290116.1">
    <property type="nucleotide sequence ID" value="NZ_JAAGWY010000002.1"/>
</dbReference>
<reference evidence="1 2" key="1">
    <citation type="journal article" date="2014" name="J. Microbiol.">
        <title>Diaminobutyricibacter tongyongensis gen. nov., sp. nov. and Homoserinibacter gongjuensis gen. nov., sp. nov. belong to the family Microbacteriaceae.</title>
        <authorList>
            <person name="Kim S.J."/>
            <person name="Ahn J.H."/>
            <person name="Weon H.Y."/>
            <person name="Hamada M."/>
            <person name="Suzuki K."/>
            <person name="Kwon S.W."/>
        </authorList>
    </citation>
    <scope>NUCLEOTIDE SEQUENCE [LARGE SCALE GENOMIC DNA]</scope>
    <source>
        <strain evidence="1 2">NBRC 108724</strain>
    </source>
</reference>
<dbReference type="Proteomes" id="UP000474967">
    <property type="component" value="Unassembled WGS sequence"/>
</dbReference>
<name>A0A6L9Y0C1_9MICO</name>
<dbReference type="EMBL" id="JAAGWY010000002">
    <property type="protein sequence ID" value="NEN06734.1"/>
    <property type="molecule type" value="Genomic_DNA"/>
</dbReference>
<accession>A0A6L9Y0C1</accession>
<protein>
    <submittedName>
        <fullName evidence="1">DUF1269 domain-containing protein</fullName>
    </submittedName>
</protein>
<evidence type="ECO:0000313" key="2">
    <source>
        <dbReference type="Proteomes" id="UP000474967"/>
    </source>
</evidence>
<sequence>MSTLIILSFDKEAEATAAFDKVLELHRIALMRLADAAWIAVGKDGHIELKTAPHDPAAPLDATEGAAFGQILGALVTAPIEGFAVGGTIGAIFKAMETSDDTVDEDIRKQITKALRPGAWAVVAYATQVALGEIRRQFSESDGSLIAVELDGTAQADLARDGGIEV</sequence>
<evidence type="ECO:0000313" key="1">
    <source>
        <dbReference type="EMBL" id="NEN06734.1"/>
    </source>
</evidence>
<dbReference type="InterPro" id="IPR009200">
    <property type="entry name" value="DUF1269_membrane"/>
</dbReference>
<dbReference type="AlphaFoldDB" id="A0A6L9Y0C1"/>